<dbReference type="HOGENOM" id="CLU_866034_0_0_1"/>
<name>A8NQ33_COPC7</name>
<evidence type="ECO:0000313" key="2">
    <source>
        <dbReference type="Proteomes" id="UP000001861"/>
    </source>
</evidence>
<gene>
    <name evidence="1" type="ORF">CC1G_05432</name>
</gene>
<evidence type="ECO:0000313" key="1">
    <source>
        <dbReference type="EMBL" id="EAU86438.2"/>
    </source>
</evidence>
<dbReference type="VEuPathDB" id="FungiDB:CC1G_05432"/>
<dbReference type="GeneID" id="6012002"/>
<accession>A8NQ33</accession>
<proteinExistence type="predicted"/>
<dbReference type="RefSeq" id="XP_001835470.2">
    <property type="nucleotide sequence ID" value="XM_001835418.2"/>
</dbReference>
<protein>
    <submittedName>
        <fullName evidence="1">Uncharacterized protein</fullName>
    </submittedName>
</protein>
<comment type="caution">
    <text evidence="1">The sequence shown here is derived from an EMBL/GenBank/DDBJ whole genome shotgun (WGS) entry which is preliminary data.</text>
</comment>
<reference evidence="1 2" key="1">
    <citation type="journal article" date="2010" name="Proc. Natl. Acad. Sci. U.S.A.">
        <title>Insights into evolution of multicellular fungi from the assembled chromosomes of the mushroom Coprinopsis cinerea (Coprinus cinereus).</title>
        <authorList>
            <person name="Stajich J.E."/>
            <person name="Wilke S.K."/>
            <person name="Ahren D."/>
            <person name="Au C.H."/>
            <person name="Birren B.W."/>
            <person name="Borodovsky M."/>
            <person name="Burns C."/>
            <person name="Canback B."/>
            <person name="Casselton L.A."/>
            <person name="Cheng C.K."/>
            <person name="Deng J."/>
            <person name="Dietrich F.S."/>
            <person name="Fargo D.C."/>
            <person name="Farman M.L."/>
            <person name="Gathman A.C."/>
            <person name="Goldberg J."/>
            <person name="Guigo R."/>
            <person name="Hoegger P.J."/>
            <person name="Hooker J.B."/>
            <person name="Huggins A."/>
            <person name="James T.Y."/>
            <person name="Kamada T."/>
            <person name="Kilaru S."/>
            <person name="Kodira C."/>
            <person name="Kues U."/>
            <person name="Kupfer D."/>
            <person name="Kwan H.S."/>
            <person name="Lomsadze A."/>
            <person name="Li W."/>
            <person name="Lilly W.W."/>
            <person name="Ma L.J."/>
            <person name="Mackey A.J."/>
            <person name="Manning G."/>
            <person name="Martin F."/>
            <person name="Muraguchi H."/>
            <person name="Natvig D.O."/>
            <person name="Palmerini H."/>
            <person name="Ramesh M.A."/>
            <person name="Rehmeyer C.J."/>
            <person name="Roe B.A."/>
            <person name="Shenoy N."/>
            <person name="Stanke M."/>
            <person name="Ter-Hovhannisyan V."/>
            <person name="Tunlid A."/>
            <person name="Velagapudi R."/>
            <person name="Vision T.J."/>
            <person name="Zeng Q."/>
            <person name="Zolan M.E."/>
            <person name="Pukkila P.J."/>
        </authorList>
    </citation>
    <scope>NUCLEOTIDE SEQUENCE [LARGE SCALE GENOMIC DNA]</scope>
    <source>
        <strain evidence="2">Okayama-7 / 130 / ATCC MYA-4618 / FGSC 9003</strain>
    </source>
</reference>
<dbReference type="OrthoDB" id="3065666at2759"/>
<organism evidence="1 2">
    <name type="scientific">Coprinopsis cinerea (strain Okayama-7 / 130 / ATCC MYA-4618 / FGSC 9003)</name>
    <name type="common">Inky cap fungus</name>
    <name type="synonym">Hormographiella aspergillata</name>
    <dbReference type="NCBI Taxonomy" id="240176"/>
    <lineage>
        <taxon>Eukaryota</taxon>
        <taxon>Fungi</taxon>
        <taxon>Dikarya</taxon>
        <taxon>Basidiomycota</taxon>
        <taxon>Agaricomycotina</taxon>
        <taxon>Agaricomycetes</taxon>
        <taxon>Agaricomycetidae</taxon>
        <taxon>Agaricales</taxon>
        <taxon>Agaricineae</taxon>
        <taxon>Psathyrellaceae</taxon>
        <taxon>Coprinopsis</taxon>
    </lineage>
</organism>
<dbReference type="EMBL" id="AACS02000008">
    <property type="protein sequence ID" value="EAU86438.2"/>
    <property type="molecule type" value="Genomic_DNA"/>
</dbReference>
<dbReference type="Proteomes" id="UP000001861">
    <property type="component" value="Unassembled WGS sequence"/>
</dbReference>
<dbReference type="InParanoid" id="A8NQ33"/>
<dbReference type="KEGG" id="cci:CC1G_05432"/>
<sequence>MADFPPEIKEQIASFCTLSTALSLAVTHSTYLEASERRIYHSLTILADTQSVQALTALSRKRARYSFVQSLTVEIFDNNDEANVKVGRMVVEVLHSLVNLEELRIRLGPWAYGRNARDVEGAVVLLRDLDRVLSSKDMPQLKTLFCNDSFDLADILKSQRRLENLVFRSSTNVIVDQAAVVETLERLRDAGEMPRTLRAIYGVHEPACDGQFATGAIQRGPTPNWNIVLLPIFFPDLDNLFERLSALLGTEKPCKGRMCLDSVGIAQVFCRDLSQIDELLRKLGNSFQSVVHLGIVTEGPDPTVSVLQLIRYSAVTLPTPA</sequence>
<dbReference type="AlphaFoldDB" id="A8NQ33"/>
<keyword evidence="2" id="KW-1185">Reference proteome</keyword>